<dbReference type="Gene3D" id="3.40.190.10">
    <property type="entry name" value="Periplasmic binding protein-like II"/>
    <property type="match status" value="2"/>
</dbReference>
<dbReference type="SUPFAM" id="SSF53850">
    <property type="entry name" value="Periplasmic binding protein-like II"/>
    <property type="match status" value="1"/>
</dbReference>
<dbReference type="GO" id="GO:0003700">
    <property type="term" value="F:DNA-binding transcription factor activity"/>
    <property type="evidence" value="ECO:0007669"/>
    <property type="project" value="TreeGrafter"/>
</dbReference>
<keyword evidence="3" id="KW-0238">DNA-binding</keyword>
<keyword evidence="4" id="KW-0804">Transcription</keyword>
<feature type="domain" description="LysR substrate-binding" evidence="5">
    <location>
        <begin position="12"/>
        <end position="204"/>
    </location>
</feature>
<dbReference type="GO" id="GO:0032993">
    <property type="term" value="C:protein-DNA complex"/>
    <property type="evidence" value="ECO:0007669"/>
    <property type="project" value="TreeGrafter"/>
</dbReference>
<evidence type="ECO:0000313" key="6">
    <source>
        <dbReference type="EMBL" id="HFB55045.1"/>
    </source>
</evidence>
<dbReference type="GO" id="GO:0003677">
    <property type="term" value="F:DNA binding"/>
    <property type="evidence" value="ECO:0007669"/>
    <property type="project" value="UniProtKB-KW"/>
</dbReference>
<dbReference type="PANTHER" id="PTHR30346:SF26">
    <property type="entry name" value="HYDROGEN PEROXIDE-INDUCIBLE GENES ACTIVATOR"/>
    <property type="match status" value="1"/>
</dbReference>
<dbReference type="Pfam" id="PF03466">
    <property type="entry name" value="LysR_substrate"/>
    <property type="match status" value="1"/>
</dbReference>
<evidence type="ECO:0000259" key="5">
    <source>
        <dbReference type="Pfam" id="PF03466"/>
    </source>
</evidence>
<evidence type="ECO:0000256" key="1">
    <source>
        <dbReference type="ARBA" id="ARBA00009437"/>
    </source>
</evidence>
<comment type="similarity">
    <text evidence="1">Belongs to the LysR transcriptional regulatory family.</text>
</comment>
<feature type="non-terminal residue" evidence="6">
    <location>
        <position position="1"/>
    </location>
</feature>
<organism evidence="6">
    <name type="scientific">Hellea balneolensis</name>
    <dbReference type="NCBI Taxonomy" id="287478"/>
    <lineage>
        <taxon>Bacteria</taxon>
        <taxon>Pseudomonadati</taxon>
        <taxon>Pseudomonadota</taxon>
        <taxon>Alphaproteobacteria</taxon>
        <taxon>Maricaulales</taxon>
        <taxon>Robiginitomaculaceae</taxon>
        <taxon>Hellea</taxon>
    </lineage>
</organism>
<gene>
    <name evidence="6" type="ORF">ENJ46_03895</name>
</gene>
<evidence type="ECO:0000256" key="2">
    <source>
        <dbReference type="ARBA" id="ARBA00023015"/>
    </source>
</evidence>
<proteinExistence type="inferred from homology"/>
<dbReference type="Proteomes" id="UP000886042">
    <property type="component" value="Unassembled WGS sequence"/>
</dbReference>
<sequence length="225" mass="24420">DIKSLSTSYRDPFAGNLNLGVIPTIGPFLLPYFSGPLLKTYPKLKLAYIEDMTERLTDHLLAGQLDAAILATQPLDPALTCMPLYNENFFVALPHSHRLCGQDEVSLSDLDDVQMLLLTEGHCLRDQALSVCSTATQNQAVRATSLETLLGLVAGGHGVTLIPALAIRTGCISELGIDIRPISDPQAFRRVNLTYRKSHVRPQIFDSLTGLISSKLPPSVSGIKV</sequence>
<name>A0A7C3CCC9_9PROT</name>
<protein>
    <submittedName>
        <fullName evidence="6">Hydrogen peroxide-inducible genes activator</fullName>
    </submittedName>
</protein>
<evidence type="ECO:0000256" key="3">
    <source>
        <dbReference type="ARBA" id="ARBA00023125"/>
    </source>
</evidence>
<dbReference type="AlphaFoldDB" id="A0A7C3CCC9"/>
<keyword evidence="2" id="KW-0805">Transcription regulation</keyword>
<dbReference type="EMBL" id="DRMN01000255">
    <property type="protein sequence ID" value="HFB55045.1"/>
    <property type="molecule type" value="Genomic_DNA"/>
</dbReference>
<dbReference type="InterPro" id="IPR005119">
    <property type="entry name" value="LysR_subst-bd"/>
</dbReference>
<dbReference type="PANTHER" id="PTHR30346">
    <property type="entry name" value="TRANSCRIPTIONAL DUAL REGULATOR HCAR-RELATED"/>
    <property type="match status" value="1"/>
</dbReference>
<dbReference type="CDD" id="cd08411">
    <property type="entry name" value="PBP2_OxyR"/>
    <property type="match status" value="1"/>
</dbReference>
<evidence type="ECO:0000256" key="4">
    <source>
        <dbReference type="ARBA" id="ARBA00023163"/>
    </source>
</evidence>
<comment type="caution">
    <text evidence="6">The sequence shown here is derived from an EMBL/GenBank/DDBJ whole genome shotgun (WGS) entry which is preliminary data.</text>
</comment>
<reference evidence="6" key="1">
    <citation type="journal article" date="2020" name="mSystems">
        <title>Genome- and Community-Level Interaction Insights into Carbon Utilization and Element Cycling Functions of Hydrothermarchaeota in Hydrothermal Sediment.</title>
        <authorList>
            <person name="Zhou Z."/>
            <person name="Liu Y."/>
            <person name="Xu W."/>
            <person name="Pan J."/>
            <person name="Luo Z.H."/>
            <person name="Li M."/>
        </authorList>
    </citation>
    <scope>NUCLEOTIDE SEQUENCE [LARGE SCALE GENOMIC DNA]</scope>
    <source>
        <strain evidence="6">HyVt-489</strain>
    </source>
</reference>
<accession>A0A7C3CCC9</accession>